<feature type="chain" id="PRO_5038705345" description="Secreted protein" evidence="1">
    <location>
        <begin position="27"/>
        <end position="965"/>
    </location>
</feature>
<evidence type="ECO:0000256" key="1">
    <source>
        <dbReference type="SAM" id="SignalP"/>
    </source>
</evidence>
<gene>
    <name evidence="2" type="ORF">SsS58_03513</name>
</gene>
<dbReference type="OrthoDB" id="9761519at2"/>
<reference evidence="3" key="1">
    <citation type="submission" date="2015-11" db="EMBL/GenBank/DDBJ databases">
        <authorList>
            <consortium name="Cross-ministerial Strategic Innovation Promotion Program (SIP) consortium"/>
            <person name="Tomihama T."/>
            <person name="Ikenaga M."/>
            <person name="Sakai M."/>
            <person name="Okubo T."/>
            <person name="Ikeda S."/>
        </authorList>
    </citation>
    <scope>NUCLEOTIDE SEQUENCE [LARGE SCALE GENOMIC DNA]</scope>
    <source>
        <strain evidence="3">S58</strain>
    </source>
</reference>
<name>A0A100JP90_STRSC</name>
<dbReference type="InterPro" id="IPR008979">
    <property type="entry name" value="Galactose-bd-like_sf"/>
</dbReference>
<keyword evidence="1" id="KW-0732">Signal</keyword>
<dbReference type="InterPro" id="IPR053161">
    <property type="entry name" value="Ulvan_degrading_GH"/>
</dbReference>
<accession>A0A100JP90</accession>
<sequence>MSRFSRRQFCATAAAVTLAPTGTLWAGAKSAAASSSTGLDSAFVRRFAHPPANARPKIRYWWPCGEIAAETIDAEIEAIAGRGFGAVEIQCIVTADAQQYGWGSAVLTERLEQAVAAGHRHGVRIDLTVGPAWPLVAPGLSPDSPEAAQEIAYGRAVLAGGEAYDGPVPAAPQPHAGVTEQTLIAVQAFRCAGPTDAKPVLLERASRIDLTGRVSDGTLAWTAPADGQWLLFAFWQRGTGQAAVVGQAATTEAAYVVDHFSAAGTRAVTSYWDERVLTPRLRSLLQDNGGDLFEDSLELDSAQHWSRELPARFKKLRGYSLIDNLPVLFIDRIHRQYTSVTPDDTPDFAFTDDSGARVRDDYYHTLTDLYISEHVEPLKSWAHAMGLRLRAQPYGTTTDVPTIGAALDINETESLGAAPDYTDEPYRWLSSGAVHLSGQRVFSLEGCAIYGEAYAQTWPQMLKHFNAAFAHGVNQVVYHGFATEAGLGTTWPGFSPFTLQGGNGFSEAWGPRQPTWNDTGKIVDWTARTQFALRQGRPSVDLVVYRHAYGTGMRIPAGLDGFTYDFAGPAQLDGTRVRDRRLAPEGPAYRALILDRQPTLPIATARLLLSHARSGLPVVIVGAPPTRTPGAHRAAQQDAALAELMDLLLKQASVRHVAEPSGLPAVFEVLGIRPAADTRVAPAVLALRRTLSRGALYHLHNSSERAVSEEVALEGRGTPYELDAWTGTVTSVAQYRTERGRITVPVRLAPGESTIIVLVPGSARHVVATTGGEVVTAPGGGLLLRGSTAGSYTVKLDDGSERRVTVPPTGAAQELNVWELSVEDWHRGPDGKLEVSEHEHHLNRLAPWSAIPGLEDVSGVGTYRTTVRLVRLDGAYLDLGQVTDTFEVTVNGTTLPPSDQVGRRIDLSGYVKQGDNSITVRVATPLRNRLRVTEGFPGQAEKPRQQYGLMGPVRIAPYRQVPIPE</sequence>
<protein>
    <recommendedName>
        <fullName evidence="4">Secreted protein</fullName>
    </recommendedName>
</protein>
<dbReference type="Pfam" id="PF17132">
    <property type="entry name" value="Glyco_hydro_106"/>
    <property type="match status" value="1"/>
</dbReference>
<dbReference type="Proteomes" id="UP000067448">
    <property type="component" value="Unassembled WGS sequence"/>
</dbReference>
<dbReference type="AlphaFoldDB" id="A0A100JP90"/>
<dbReference type="RefSeq" id="WP_006378968.1">
    <property type="nucleotide sequence ID" value="NZ_BCMM01000015.1"/>
</dbReference>
<evidence type="ECO:0008006" key="4">
    <source>
        <dbReference type="Google" id="ProtNLM"/>
    </source>
</evidence>
<evidence type="ECO:0000313" key="2">
    <source>
        <dbReference type="EMBL" id="GAQ63136.1"/>
    </source>
</evidence>
<reference evidence="2 3" key="2">
    <citation type="journal article" date="2016" name="Genome Announc.">
        <title>Draft Genome Sequences of Streptomyces scabiei S58, Streptomyces turgidiscabies T45, and Streptomyces acidiscabies a10, the Pathogens of Potato Common Scab, Isolated in Japan.</title>
        <authorList>
            <person name="Tomihama T."/>
            <person name="Nishi Y."/>
            <person name="Sakai M."/>
            <person name="Ikenaga M."/>
            <person name="Okubo T."/>
            <person name="Ikeda S."/>
        </authorList>
    </citation>
    <scope>NUCLEOTIDE SEQUENCE [LARGE SCALE GENOMIC DNA]</scope>
    <source>
        <strain evidence="2 3">S58</strain>
    </source>
</reference>
<organism evidence="2 3">
    <name type="scientific">Streptomyces scabiei</name>
    <dbReference type="NCBI Taxonomy" id="1930"/>
    <lineage>
        <taxon>Bacteria</taxon>
        <taxon>Bacillati</taxon>
        <taxon>Actinomycetota</taxon>
        <taxon>Actinomycetes</taxon>
        <taxon>Kitasatosporales</taxon>
        <taxon>Streptomycetaceae</taxon>
        <taxon>Streptomyces</taxon>
    </lineage>
</organism>
<dbReference type="PANTHER" id="PTHR36848:SF2">
    <property type="entry name" value="SECRETED PROTEIN"/>
    <property type="match status" value="1"/>
</dbReference>
<dbReference type="PANTHER" id="PTHR36848">
    <property type="entry name" value="DNA-BINDING PROTEIN (PUTATIVE SECRETED PROTEIN)-RELATED"/>
    <property type="match status" value="1"/>
</dbReference>
<dbReference type="PROSITE" id="PS51318">
    <property type="entry name" value="TAT"/>
    <property type="match status" value="1"/>
</dbReference>
<reference evidence="3" key="3">
    <citation type="submission" date="2016-02" db="EMBL/GenBank/DDBJ databases">
        <title>Draft genome of pathogenic Streptomyces sp. in Japan.</title>
        <authorList>
            <person name="Tomihama T."/>
            <person name="Ikenaga M."/>
            <person name="Sakai M."/>
            <person name="Okubo T."/>
            <person name="Ikeda S."/>
        </authorList>
    </citation>
    <scope>NUCLEOTIDE SEQUENCE [LARGE SCALE GENOMIC DNA]</scope>
    <source>
        <strain evidence="3">S58</strain>
    </source>
</reference>
<dbReference type="EMBL" id="BCMM01000015">
    <property type="protein sequence ID" value="GAQ63136.1"/>
    <property type="molecule type" value="Genomic_DNA"/>
</dbReference>
<dbReference type="SUPFAM" id="SSF49785">
    <property type="entry name" value="Galactose-binding domain-like"/>
    <property type="match status" value="1"/>
</dbReference>
<evidence type="ECO:0000313" key="3">
    <source>
        <dbReference type="Proteomes" id="UP000067448"/>
    </source>
</evidence>
<proteinExistence type="predicted"/>
<dbReference type="Gene3D" id="2.60.120.260">
    <property type="entry name" value="Galactose-binding domain-like"/>
    <property type="match status" value="1"/>
</dbReference>
<dbReference type="OMA" id="YERYTNQ"/>
<dbReference type="GeneID" id="24308968"/>
<dbReference type="InterPro" id="IPR006311">
    <property type="entry name" value="TAT_signal"/>
</dbReference>
<comment type="caution">
    <text evidence="2">The sequence shown here is derived from an EMBL/GenBank/DDBJ whole genome shotgun (WGS) entry which is preliminary data.</text>
</comment>
<feature type="signal peptide" evidence="1">
    <location>
        <begin position="1"/>
        <end position="26"/>
    </location>
</feature>